<feature type="domain" description="Alpha/beta hydrolase fold-3" evidence="3">
    <location>
        <begin position="437"/>
        <end position="658"/>
    </location>
</feature>
<evidence type="ECO:0000313" key="5">
    <source>
        <dbReference type="Proteomes" id="UP001428341"/>
    </source>
</evidence>
<dbReference type="InterPro" id="IPR013094">
    <property type="entry name" value="AB_hydrolase_3"/>
</dbReference>
<dbReference type="Proteomes" id="UP001428341">
    <property type="component" value="Unassembled WGS sequence"/>
</dbReference>
<dbReference type="PANTHER" id="PTHR23024">
    <property type="entry name" value="ARYLACETAMIDE DEACETYLASE"/>
    <property type="match status" value="1"/>
</dbReference>
<keyword evidence="2" id="KW-0378">Hydrolase</keyword>
<accession>A0AAP0LNM4</accession>
<dbReference type="PANTHER" id="PTHR23024:SF546">
    <property type="entry name" value="CARBOXYLESTERASE 120-RELATED"/>
    <property type="match status" value="1"/>
</dbReference>
<dbReference type="InterPro" id="IPR002168">
    <property type="entry name" value="Lipase_GDXG_HIS_AS"/>
</dbReference>
<reference evidence="4 5" key="1">
    <citation type="submission" date="2024-05" db="EMBL/GenBank/DDBJ databases">
        <title>Haplotype-resolved chromosome-level genome assembly of Huyou (Citrus changshanensis).</title>
        <authorList>
            <person name="Miao C."/>
            <person name="Chen W."/>
            <person name="Wu Y."/>
            <person name="Wang L."/>
            <person name="Zhao S."/>
            <person name="Grierson D."/>
            <person name="Xu C."/>
            <person name="Chen K."/>
        </authorList>
    </citation>
    <scope>NUCLEOTIDE SEQUENCE [LARGE SCALE GENOMIC DNA]</scope>
    <source>
        <strain evidence="4">01-14</strain>
        <tissue evidence="4">Leaf</tissue>
    </source>
</reference>
<feature type="domain" description="Alpha/beta hydrolase fold-3" evidence="3">
    <location>
        <begin position="690"/>
        <end position="861"/>
    </location>
</feature>
<organism evidence="4 5">
    <name type="scientific">Citrus x changshan-huyou</name>
    <dbReference type="NCBI Taxonomy" id="2935761"/>
    <lineage>
        <taxon>Eukaryota</taxon>
        <taxon>Viridiplantae</taxon>
        <taxon>Streptophyta</taxon>
        <taxon>Embryophyta</taxon>
        <taxon>Tracheophyta</taxon>
        <taxon>Spermatophyta</taxon>
        <taxon>Magnoliopsida</taxon>
        <taxon>eudicotyledons</taxon>
        <taxon>Gunneridae</taxon>
        <taxon>Pentapetalae</taxon>
        <taxon>rosids</taxon>
        <taxon>malvids</taxon>
        <taxon>Sapindales</taxon>
        <taxon>Rutaceae</taxon>
        <taxon>Aurantioideae</taxon>
        <taxon>Citrus</taxon>
    </lineage>
</organism>
<sequence>MSDKFSLPHSIDPYLYLQIAPNDDGTLTRNYSNLPSSLQRVAATLDPDDHQTIAVFKDVTINKSNDLSVRIFLPREALDSSSSTNKIKLPVVIYFHGGGFILFSVGTSMTHDFCSNIASEFPAVVVSVDYRLAPEHRLPAAHDDAMEALHWIITTHDEWITNYADLTSCFLMGTSAGGNIVYYAGLRAAAEADNMLPLKIKGLILHSPFFGGLNRTESELRLENNMHLPLCVNDLMWELALPIGADRGLEYCDPTVGGGSKLLEQIELLGWKVMVTGCDGDPLIDRQIELAKIMKQKGVQVVSHFVEGGFHSCEIIDTSKTTQFIVCIKDFILSSTVPACLFIKSSNMSDDKTAPSDSTIDPFKQLQIIQNDDGTITRNWTNFPSTVATPNIPDDHHHTLDVLSKDVPVNQSKDTWVRIFLPCQALDPSSTAQLPLIVHFHGGGFVVLSAATSLFHDFCSNIAAKVPAVVASVEYRLAPEHRLPAAYDDAMEVLHWIKKTQEDWLHKYGDLSRCFLMGDSSGGNIAYHAGLRASAQVDDLFPLKIRGLILNYPFFGGVKRTESELRLVNDPFLPLCVNDLMWELALPIGVDRDNEYCNPTMGGGSKLLDHIRMLGWNVMVSGSSEDPLIDRQIEFIKMMERKGVKVICHLDQGGKHGFDDSDPVTAAKRRAVLDCIKDFVLSSADDRFRAIQVPALIVSVEYRLAPEHRLPAAYDDAIEALHWLKTNQEDWLQSHADLSSCFLMGDSSGGNIAYHAALRAAAEVGNLVPLKIRGLILYKPFFSGVKRTESEMRLENDPNFPLAVNDMMWQLSLPLGADRDHEYCNPTVGGESSKLLEKMSSLDWKVMVIGGVGDALVDRQIESGDFDFSVTPIVARSHPIVAKPTVGCTIISSKFKAICPTMENFPVRINADGTITREPDVLPRTPAKPDPNDNTIALSKDFTVNESKNIWVRIFLPRQALNNNNNTCSSSSAKLPLIIHFHGGGFVFINAATSTNHEYCQLIAAQIPAVVVTAEYRLAPEHRLPAAYDDGMEVLHWLKTSQDGWLQQYADFSSCFLTGDSAGGNLAYQVGLRASAIVDDLLPLTIKGLILIKPYFSGVKRTESELRLEKDPDFPLALNDACWELALPLGADRDHEYCNPTVGGGSKLIEKMSSLGWRVMEYVGFADPMSDRQIEFLKLLDQKGVAVVGHVDGSGHRSRDFVGPALCRYFKDFVLSSTKTA</sequence>
<dbReference type="SUPFAM" id="SSF53474">
    <property type="entry name" value="alpha/beta-Hydrolases"/>
    <property type="match status" value="4"/>
</dbReference>
<dbReference type="Pfam" id="PF07859">
    <property type="entry name" value="Abhydrolase_3"/>
    <property type="match status" value="4"/>
</dbReference>
<dbReference type="EMBL" id="JBCGBO010000024">
    <property type="protein sequence ID" value="KAK9181688.1"/>
    <property type="molecule type" value="Genomic_DNA"/>
</dbReference>
<dbReference type="InterPro" id="IPR029058">
    <property type="entry name" value="AB_hydrolase_fold"/>
</dbReference>
<dbReference type="InterPro" id="IPR050466">
    <property type="entry name" value="Carboxylest/Gibb_receptor"/>
</dbReference>
<feature type="domain" description="Alpha/beta hydrolase fold-3" evidence="3">
    <location>
        <begin position="978"/>
        <end position="1189"/>
    </location>
</feature>
<evidence type="ECO:0000256" key="2">
    <source>
        <dbReference type="ARBA" id="ARBA00022801"/>
    </source>
</evidence>
<evidence type="ECO:0000259" key="3">
    <source>
        <dbReference type="Pfam" id="PF07859"/>
    </source>
</evidence>
<gene>
    <name evidence="4" type="ORF">WN944_024827</name>
</gene>
<dbReference type="AlphaFoldDB" id="A0AAP0LNM4"/>
<protein>
    <recommendedName>
        <fullName evidence="3">Alpha/beta hydrolase fold-3 domain-containing protein</fullName>
    </recommendedName>
</protein>
<dbReference type="PROSITE" id="PS01173">
    <property type="entry name" value="LIPASE_GDXG_HIS"/>
    <property type="match status" value="2"/>
</dbReference>
<evidence type="ECO:0000313" key="4">
    <source>
        <dbReference type="EMBL" id="KAK9181688.1"/>
    </source>
</evidence>
<comment type="caution">
    <text evidence="4">The sequence shown here is derived from an EMBL/GenBank/DDBJ whole genome shotgun (WGS) entry which is preliminary data.</text>
</comment>
<keyword evidence="5" id="KW-1185">Reference proteome</keyword>
<proteinExistence type="inferred from homology"/>
<name>A0AAP0LNM4_9ROSI</name>
<evidence type="ECO:0000256" key="1">
    <source>
        <dbReference type="ARBA" id="ARBA00010515"/>
    </source>
</evidence>
<comment type="similarity">
    <text evidence="1">Belongs to the 'GDXG' lipolytic enzyme family.</text>
</comment>
<feature type="domain" description="Alpha/beta hydrolase fold-3" evidence="3">
    <location>
        <begin position="92"/>
        <end position="313"/>
    </location>
</feature>
<dbReference type="Gene3D" id="3.40.50.1820">
    <property type="entry name" value="alpha/beta hydrolase"/>
    <property type="match status" value="4"/>
</dbReference>
<dbReference type="GO" id="GO:0016787">
    <property type="term" value="F:hydrolase activity"/>
    <property type="evidence" value="ECO:0007669"/>
    <property type="project" value="UniProtKB-KW"/>
</dbReference>